<dbReference type="PANTHER" id="PTHR24329:SF543">
    <property type="entry name" value="FI01017P-RELATED"/>
    <property type="match status" value="1"/>
</dbReference>
<comment type="subcellular location">
    <subcellularLocation>
        <location evidence="1 5 6">Nucleus</location>
    </subcellularLocation>
</comment>
<dbReference type="InterPro" id="IPR001356">
    <property type="entry name" value="HD"/>
</dbReference>
<evidence type="ECO:0000256" key="5">
    <source>
        <dbReference type="PROSITE-ProRule" id="PRU00108"/>
    </source>
</evidence>
<dbReference type="GO" id="GO:0000981">
    <property type="term" value="F:DNA-binding transcription factor activity, RNA polymerase II-specific"/>
    <property type="evidence" value="ECO:0007669"/>
    <property type="project" value="InterPro"/>
</dbReference>
<keyword evidence="4 5" id="KW-0539">Nucleus</keyword>
<dbReference type="CDD" id="cd00086">
    <property type="entry name" value="homeodomain"/>
    <property type="match status" value="1"/>
</dbReference>
<keyword evidence="3 5" id="KW-0371">Homeobox</keyword>
<dbReference type="PROSITE" id="PS00027">
    <property type="entry name" value="HOMEOBOX_1"/>
    <property type="match status" value="1"/>
</dbReference>
<dbReference type="PROSITE" id="PS50071">
    <property type="entry name" value="HOMEOBOX_2"/>
    <property type="match status" value="1"/>
</dbReference>
<evidence type="ECO:0000256" key="4">
    <source>
        <dbReference type="ARBA" id="ARBA00023242"/>
    </source>
</evidence>
<evidence type="ECO:0000256" key="1">
    <source>
        <dbReference type="ARBA" id="ARBA00004123"/>
    </source>
</evidence>
<dbReference type="GO" id="GO:0000977">
    <property type="term" value="F:RNA polymerase II transcription regulatory region sequence-specific DNA binding"/>
    <property type="evidence" value="ECO:0007669"/>
    <property type="project" value="TreeGrafter"/>
</dbReference>
<dbReference type="WBParaSite" id="L893_g15366.t1">
    <property type="protein sequence ID" value="L893_g15366.t1"/>
    <property type="gene ID" value="L893_g15366"/>
</dbReference>
<keyword evidence="2 5" id="KW-0238">DNA-binding</keyword>
<evidence type="ECO:0000313" key="9">
    <source>
        <dbReference type="Proteomes" id="UP000095287"/>
    </source>
</evidence>
<proteinExistence type="predicted"/>
<accession>A0A1I7YEN4</accession>
<sequence>MSADDGYSLGFAPPKSPLKHAISEQSDKKTKVRRERITFTRYQLEILEHLFAQTKYPDVFQRECIANRVGIHEGRIQVWFKNRRAKMRLQERQIEYFRRNSEPVTPLYGSLSKTQTPSEVSRNSSFDFDQQTELNHHSLSQYPNASYSYGSSVSFYASQLGQYQSYDASTNPFGGNYY</sequence>
<dbReference type="InterPro" id="IPR017970">
    <property type="entry name" value="Homeobox_CS"/>
</dbReference>
<dbReference type="GO" id="GO:0005634">
    <property type="term" value="C:nucleus"/>
    <property type="evidence" value="ECO:0007669"/>
    <property type="project" value="UniProtKB-SubCell"/>
</dbReference>
<evidence type="ECO:0000256" key="7">
    <source>
        <dbReference type="SAM" id="MobiDB-lite"/>
    </source>
</evidence>
<name>A0A1I7YEN4_9BILA</name>
<dbReference type="Gene3D" id="1.10.10.60">
    <property type="entry name" value="Homeodomain-like"/>
    <property type="match status" value="1"/>
</dbReference>
<evidence type="ECO:0000313" key="10">
    <source>
        <dbReference type="WBParaSite" id="L893_g15366.t1"/>
    </source>
</evidence>
<dbReference type="Pfam" id="PF00046">
    <property type="entry name" value="Homeodomain"/>
    <property type="match status" value="1"/>
</dbReference>
<evidence type="ECO:0000256" key="3">
    <source>
        <dbReference type="ARBA" id="ARBA00023155"/>
    </source>
</evidence>
<dbReference type="InterPro" id="IPR050649">
    <property type="entry name" value="Paired_Homeobox_TFs"/>
</dbReference>
<keyword evidence="9" id="KW-1185">Reference proteome</keyword>
<organism evidence="9 10">
    <name type="scientific">Steinernema glaseri</name>
    <dbReference type="NCBI Taxonomy" id="37863"/>
    <lineage>
        <taxon>Eukaryota</taxon>
        <taxon>Metazoa</taxon>
        <taxon>Ecdysozoa</taxon>
        <taxon>Nematoda</taxon>
        <taxon>Chromadorea</taxon>
        <taxon>Rhabditida</taxon>
        <taxon>Tylenchina</taxon>
        <taxon>Panagrolaimomorpha</taxon>
        <taxon>Strongyloidoidea</taxon>
        <taxon>Steinernematidae</taxon>
        <taxon>Steinernema</taxon>
    </lineage>
</organism>
<dbReference type="Proteomes" id="UP000095287">
    <property type="component" value="Unplaced"/>
</dbReference>
<dbReference type="FunFam" id="1.10.10.60:FF:000679">
    <property type="entry name" value="Homeobox protein aristaless"/>
    <property type="match status" value="1"/>
</dbReference>
<dbReference type="GO" id="GO:0030182">
    <property type="term" value="P:neuron differentiation"/>
    <property type="evidence" value="ECO:0007669"/>
    <property type="project" value="UniProtKB-ARBA"/>
</dbReference>
<feature type="DNA-binding region" description="Homeobox" evidence="5">
    <location>
        <begin position="32"/>
        <end position="91"/>
    </location>
</feature>
<evidence type="ECO:0000259" key="8">
    <source>
        <dbReference type="PROSITE" id="PS50071"/>
    </source>
</evidence>
<dbReference type="SMART" id="SM00389">
    <property type="entry name" value="HOX"/>
    <property type="match status" value="1"/>
</dbReference>
<dbReference type="SUPFAM" id="SSF46689">
    <property type="entry name" value="Homeodomain-like"/>
    <property type="match status" value="1"/>
</dbReference>
<dbReference type="PANTHER" id="PTHR24329">
    <property type="entry name" value="HOMEOBOX PROTEIN ARISTALESS"/>
    <property type="match status" value="1"/>
</dbReference>
<reference evidence="10" key="1">
    <citation type="submission" date="2016-11" db="UniProtKB">
        <authorList>
            <consortium name="WormBaseParasite"/>
        </authorList>
    </citation>
    <scope>IDENTIFICATION</scope>
</reference>
<dbReference type="InterPro" id="IPR009057">
    <property type="entry name" value="Homeodomain-like_sf"/>
</dbReference>
<feature type="domain" description="Homeobox" evidence="8">
    <location>
        <begin position="30"/>
        <end position="90"/>
    </location>
</feature>
<feature type="region of interest" description="Disordered" evidence="7">
    <location>
        <begin position="1"/>
        <end position="30"/>
    </location>
</feature>
<evidence type="ECO:0000256" key="2">
    <source>
        <dbReference type="ARBA" id="ARBA00023125"/>
    </source>
</evidence>
<protein>
    <submittedName>
        <fullName evidence="10">Homeobox domain-containing protein</fullName>
    </submittedName>
</protein>
<evidence type="ECO:0000256" key="6">
    <source>
        <dbReference type="RuleBase" id="RU000682"/>
    </source>
</evidence>
<dbReference type="AlphaFoldDB" id="A0A1I7YEN4"/>